<feature type="non-terminal residue" evidence="1">
    <location>
        <position position="1"/>
    </location>
</feature>
<gene>
    <name evidence="1" type="ORF">TOPH_08358</name>
</gene>
<evidence type="ECO:0000313" key="1">
    <source>
        <dbReference type="EMBL" id="KND87001.1"/>
    </source>
</evidence>
<dbReference type="Proteomes" id="UP000036947">
    <property type="component" value="Unassembled WGS sequence"/>
</dbReference>
<reference evidence="1 2" key="1">
    <citation type="journal article" date="2015" name="BMC Genomics">
        <title>The genome of the truffle-parasite Tolypocladium ophioglossoides and the evolution of antifungal peptaibiotics.</title>
        <authorList>
            <person name="Quandt C.A."/>
            <person name="Bushley K.E."/>
            <person name="Spatafora J.W."/>
        </authorList>
    </citation>
    <scope>NUCLEOTIDE SEQUENCE [LARGE SCALE GENOMIC DNA]</scope>
    <source>
        <strain evidence="1 2">CBS 100239</strain>
    </source>
</reference>
<dbReference type="STRING" id="1163406.A0A0L0MYY6"/>
<dbReference type="EMBL" id="LFRF01000044">
    <property type="protein sequence ID" value="KND87001.1"/>
    <property type="molecule type" value="Genomic_DNA"/>
</dbReference>
<dbReference type="AlphaFoldDB" id="A0A0L0MYY6"/>
<dbReference type="InterPro" id="IPR008949">
    <property type="entry name" value="Isoprenoid_synthase_dom_sf"/>
</dbReference>
<dbReference type="Gene3D" id="1.10.600.10">
    <property type="entry name" value="Farnesyl Diphosphate Synthase"/>
    <property type="match status" value="1"/>
</dbReference>
<dbReference type="SUPFAM" id="SSF48576">
    <property type="entry name" value="Terpenoid synthases"/>
    <property type="match status" value="1"/>
</dbReference>
<protein>
    <submittedName>
        <fullName evidence="1">Fusicoccadiene synthase</fullName>
    </submittedName>
</protein>
<comment type="caution">
    <text evidence="1">The sequence shown here is derived from an EMBL/GenBank/DDBJ whole genome shotgun (WGS) entry which is preliminary data.</text>
</comment>
<accession>A0A0L0MYY6</accession>
<proteinExistence type="predicted"/>
<evidence type="ECO:0000313" key="2">
    <source>
        <dbReference type="Proteomes" id="UP000036947"/>
    </source>
</evidence>
<name>A0A0L0MYY6_TOLOC</name>
<organism evidence="1 2">
    <name type="scientific">Tolypocladium ophioglossoides (strain CBS 100239)</name>
    <name type="common">Snaketongue truffleclub</name>
    <name type="synonym">Elaphocordyceps ophioglossoides</name>
    <dbReference type="NCBI Taxonomy" id="1163406"/>
    <lineage>
        <taxon>Eukaryota</taxon>
        <taxon>Fungi</taxon>
        <taxon>Dikarya</taxon>
        <taxon>Ascomycota</taxon>
        <taxon>Pezizomycotina</taxon>
        <taxon>Sordariomycetes</taxon>
        <taxon>Hypocreomycetidae</taxon>
        <taxon>Hypocreales</taxon>
        <taxon>Ophiocordycipitaceae</taxon>
        <taxon>Tolypocladium</taxon>
    </lineage>
</organism>
<sequence>EDETVKTSFKRAVSKLAAQVAEADPVRGPELIGSLDDWRVGESLLRGRFHEYTTLEGYCKDRIPDIGWGVLQECAIFGSGIDITMHERKSADQVFEPLYQQGVYGNDLLSWDKEIDAHQRTGERLINSVVLLQRWHGMTVEEAKAALKQKALECDKEYQRRKEEFFQSPTSPSMRWWFHIVESIAAAGQIWHMFSYRHQDPHGSGYMDYFQKRSREGAFRQKMMTVIRIT</sequence>
<dbReference type="Pfam" id="PF19086">
    <property type="entry name" value="Terpene_syn_C_2"/>
    <property type="match status" value="1"/>
</dbReference>
<keyword evidence="2" id="KW-1185">Reference proteome</keyword>